<dbReference type="EMBL" id="BSPB01000012">
    <property type="protein sequence ID" value="GLS14502.1"/>
    <property type="molecule type" value="Genomic_DNA"/>
</dbReference>
<keyword evidence="3 6" id="KW-0812">Transmembrane</keyword>
<evidence type="ECO:0000256" key="6">
    <source>
        <dbReference type="SAM" id="Phobius"/>
    </source>
</evidence>
<evidence type="ECO:0000256" key="1">
    <source>
        <dbReference type="ARBA" id="ARBA00004651"/>
    </source>
</evidence>
<sequence>MTPLHLAILALILLALALLLGAGLLLRQQALRSQSAKTLQRALGQGAAPGDEPANPADLAFLRDDQLPTHWLNSRLGRLLVADEDRRLIAQCGFPSTRAQLALLVSRCALAVALPLLANALLLGDADPVRKTYLVLGCAFGAGFMLPKWLLGHWAGKRRDKVGQELPLFVDLLGLLQSVGLSLDQSLQIIAADFRHVLPVIGAELDAANRQYSQGRTREHAFQRIAHLHDNPHLADLVTLVIQVDRHGGAIQEPIRQFSERLRLQRKTDMKARIGKITVKMTVVMVTTLLPALIVITAGPGFLAIARSVSSMGTR</sequence>
<evidence type="ECO:0000256" key="3">
    <source>
        <dbReference type="ARBA" id="ARBA00022692"/>
    </source>
</evidence>
<dbReference type="Gene3D" id="1.20.81.30">
    <property type="entry name" value="Type II secretion system (T2SS), domain F"/>
    <property type="match status" value="1"/>
</dbReference>
<evidence type="ECO:0000256" key="5">
    <source>
        <dbReference type="ARBA" id="ARBA00023136"/>
    </source>
</evidence>
<feature type="transmembrane region" description="Helical" evidence="6">
    <location>
        <begin position="6"/>
        <end position="26"/>
    </location>
</feature>
<evidence type="ECO:0000259" key="7">
    <source>
        <dbReference type="Pfam" id="PF00482"/>
    </source>
</evidence>
<comment type="caution">
    <text evidence="8">The sequence shown here is derived from an EMBL/GenBank/DDBJ whole genome shotgun (WGS) entry which is preliminary data.</text>
</comment>
<feature type="transmembrane region" description="Helical" evidence="6">
    <location>
        <begin position="283"/>
        <end position="306"/>
    </location>
</feature>
<evidence type="ECO:0000313" key="8">
    <source>
        <dbReference type="EMBL" id="GLS14502.1"/>
    </source>
</evidence>
<name>A0ABQ6C8G9_9BURK</name>
<dbReference type="PANTHER" id="PTHR35007">
    <property type="entry name" value="INTEGRAL MEMBRANE PROTEIN-RELATED"/>
    <property type="match status" value="1"/>
</dbReference>
<keyword evidence="5 6" id="KW-0472">Membrane</keyword>
<comment type="subcellular location">
    <subcellularLocation>
        <location evidence="1">Cell membrane</location>
        <topology evidence="1">Multi-pass membrane protein</topology>
    </subcellularLocation>
</comment>
<dbReference type="Proteomes" id="UP001156903">
    <property type="component" value="Unassembled WGS sequence"/>
</dbReference>
<accession>A0ABQ6C8G9</accession>
<evidence type="ECO:0000256" key="2">
    <source>
        <dbReference type="ARBA" id="ARBA00022475"/>
    </source>
</evidence>
<evidence type="ECO:0000256" key="4">
    <source>
        <dbReference type="ARBA" id="ARBA00022989"/>
    </source>
</evidence>
<feature type="transmembrane region" description="Helical" evidence="6">
    <location>
        <begin position="101"/>
        <end position="121"/>
    </location>
</feature>
<proteinExistence type="predicted"/>
<feature type="transmembrane region" description="Helical" evidence="6">
    <location>
        <begin position="133"/>
        <end position="151"/>
    </location>
</feature>
<dbReference type="InterPro" id="IPR018076">
    <property type="entry name" value="T2SS_GspF_dom"/>
</dbReference>
<dbReference type="Pfam" id="PF00482">
    <property type="entry name" value="T2SSF"/>
    <property type="match status" value="1"/>
</dbReference>
<feature type="domain" description="Type II secretion system protein GspF" evidence="7">
    <location>
        <begin position="169"/>
        <end position="296"/>
    </location>
</feature>
<dbReference type="PANTHER" id="PTHR35007:SF2">
    <property type="entry name" value="PILUS ASSEMBLE PROTEIN"/>
    <property type="match status" value="1"/>
</dbReference>
<reference evidence="9" key="1">
    <citation type="journal article" date="2019" name="Int. J. Syst. Evol. Microbiol.">
        <title>The Global Catalogue of Microorganisms (GCM) 10K type strain sequencing project: providing services to taxonomists for standard genome sequencing and annotation.</title>
        <authorList>
            <consortium name="The Broad Institute Genomics Platform"/>
            <consortium name="The Broad Institute Genome Sequencing Center for Infectious Disease"/>
            <person name="Wu L."/>
            <person name="Ma J."/>
        </authorList>
    </citation>
    <scope>NUCLEOTIDE SEQUENCE [LARGE SCALE GENOMIC DNA]</scope>
    <source>
        <strain evidence="9">NBRC 109341</strain>
    </source>
</reference>
<evidence type="ECO:0000313" key="9">
    <source>
        <dbReference type="Proteomes" id="UP001156903"/>
    </source>
</evidence>
<dbReference type="RefSeq" id="WP_284307618.1">
    <property type="nucleotide sequence ID" value="NZ_BSPB01000012.1"/>
</dbReference>
<keyword evidence="4 6" id="KW-1133">Transmembrane helix</keyword>
<keyword evidence="9" id="KW-1185">Reference proteome</keyword>
<dbReference type="InterPro" id="IPR042094">
    <property type="entry name" value="T2SS_GspF_sf"/>
</dbReference>
<protein>
    <submittedName>
        <fullName evidence="8">Membrane protein</fullName>
    </submittedName>
</protein>
<keyword evidence="2" id="KW-1003">Cell membrane</keyword>
<organism evidence="8 9">
    <name type="scientific">Hydrogenophaga electricum</name>
    <dbReference type="NCBI Taxonomy" id="1230953"/>
    <lineage>
        <taxon>Bacteria</taxon>
        <taxon>Pseudomonadati</taxon>
        <taxon>Pseudomonadota</taxon>
        <taxon>Betaproteobacteria</taxon>
        <taxon>Burkholderiales</taxon>
        <taxon>Comamonadaceae</taxon>
        <taxon>Hydrogenophaga</taxon>
    </lineage>
</organism>
<gene>
    <name evidence="8" type="ORF">GCM10007935_19330</name>
</gene>